<accession>A0ABW8MZH9</accession>
<proteinExistence type="predicted"/>
<evidence type="ECO:0000256" key="2">
    <source>
        <dbReference type="ARBA" id="ARBA00022759"/>
    </source>
</evidence>
<evidence type="ECO:0000256" key="1">
    <source>
        <dbReference type="ARBA" id="ARBA00022722"/>
    </source>
</evidence>
<evidence type="ECO:0000256" key="3">
    <source>
        <dbReference type="ARBA" id="ARBA00022801"/>
    </source>
</evidence>
<dbReference type="Pfam" id="PF00565">
    <property type="entry name" value="SNase"/>
    <property type="match status" value="1"/>
</dbReference>
<dbReference type="InterPro" id="IPR016071">
    <property type="entry name" value="Staphylococal_nuclease_OB-fold"/>
</dbReference>
<gene>
    <name evidence="6" type="ORF">ABIA52_000044</name>
</gene>
<dbReference type="InterPro" id="IPR035437">
    <property type="entry name" value="SNase_OB-fold_sf"/>
</dbReference>
<comment type="caution">
    <text evidence="6">The sequence shown here is derived from an EMBL/GenBank/DDBJ whole genome shotgun (WGS) entry which is preliminary data.</text>
</comment>
<dbReference type="PANTHER" id="PTHR12302:SF3">
    <property type="entry name" value="SERINE_THREONINE-PROTEIN KINASE 31"/>
    <property type="match status" value="1"/>
</dbReference>
<keyword evidence="1" id="KW-0540">Nuclease</keyword>
<keyword evidence="7" id="KW-1185">Reference proteome</keyword>
<protein>
    <submittedName>
        <fullName evidence="6">Micrococcal nuclease</fullName>
        <ecNumber evidence="6">3.1.31.1</ecNumber>
    </submittedName>
</protein>
<dbReference type="InterPro" id="IPR002071">
    <property type="entry name" value="Thermonucl_AS"/>
</dbReference>
<feature type="domain" description="TNase-like" evidence="5">
    <location>
        <begin position="62"/>
        <end position="197"/>
    </location>
</feature>
<evidence type="ECO:0000256" key="4">
    <source>
        <dbReference type="SAM" id="SignalP"/>
    </source>
</evidence>
<dbReference type="SMART" id="SM00318">
    <property type="entry name" value="SNc"/>
    <property type="match status" value="1"/>
</dbReference>
<dbReference type="PANTHER" id="PTHR12302">
    <property type="entry name" value="EBNA2 BINDING PROTEIN P100"/>
    <property type="match status" value="1"/>
</dbReference>
<keyword evidence="3 6" id="KW-0378">Hydrolase</keyword>
<name>A0ABW8MZH9_9MICC</name>
<dbReference type="PROSITE" id="PS50830">
    <property type="entry name" value="TNASE_3"/>
    <property type="match status" value="1"/>
</dbReference>
<evidence type="ECO:0000313" key="6">
    <source>
        <dbReference type="EMBL" id="MFK4637155.1"/>
    </source>
</evidence>
<organism evidence="6 7">
    <name type="scientific">Paenarthrobacter histidinolovorans</name>
    <dbReference type="NCBI Taxonomy" id="43664"/>
    <lineage>
        <taxon>Bacteria</taxon>
        <taxon>Bacillati</taxon>
        <taxon>Actinomycetota</taxon>
        <taxon>Actinomycetes</taxon>
        <taxon>Micrococcales</taxon>
        <taxon>Micrococcaceae</taxon>
        <taxon>Paenarthrobacter</taxon>
    </lineage>
</organism>
<evidence type="ECO:0000259" key="5">
    <source>
        <dbReference type="PROSITE" id="PS50830"/>
    </source>
</evidence>
<dbReference type="Proteomes" id="UP001620520">
    <property type="component" value="Unassembled WGS sequence"/>
</dbReference>
<dbReference type="PROSITE" id="PS01123">
    <property type="entry name" value="TNASE_1"/>
    <property type="match status" value="1"/>
</dbReference>
<feature type="chain" id="PRO_5046677656" evidence="4">
    <location>
        <begin position="39"/>
        <end position="211"/>
    </location>
</feature>
<sequence>MTLANSGLLPRTWRRNRPAAVVLATAAAAQLLTSCALATDSHHAVSDSPPAGATSLQAPPGAQGPFEVKYVSDGDTIGVDIAGKTTTVRLIGIDTPEVKDPRKPVQCFGQQASQHAHELLDDATVWLEYDPASGQTDRYGRTLAYVWLDQTTLANQVMVAEGFAHEYTYNHTAYKYQSAFKAAQQTAAQAQKGLWDLSTCNGVTTPLAPAH</sequence>
<reference evidence="6 7" key="1">
    <citation type="submission" date="2024-10" db="EMBL/GenBank/DDBJ databases">
        <title>Novel secondary metabolite-producing bacteria for plant disease control.</title>
        <authorList>
            <person name="Chevrette M."/>
        </authorList>
    </citation>
    <scope>NUCLEOTIDE SEQUENCE [LARGE SCALE GENOMIC DNA]</scope>
    <source>
        <strain evidence="6 7">J30 TE3557</strain>
    </source>
</reference>
<dbReference type="RefSeq" id="WP_404593145.1">
    <property type="nucleotide sequence ID" value="NZ_JBIYEW010000001.1"/>
</dbReference>
<dbReference type="EMBL" id="JBIYEW010000001">
    <property type="protein sequence ID" value="MFK4637155.1"/>
    <property type="molecule type" value="Genomic_DNA"/>
</dbReference>
<dbReference type="Gene3D" id="2.40.50.90">
    <property type="match status" value="1"/>
</dbReference>
<dbReference type="SUPFAM" id="SSF50199">
    <property type="entry name" value="Staphylococcal nuclease"/>
    <property type="match status" value="1"/>
</dbReference>
<keyword evidence="4" id="KW-0732">Signal</keyword>
<dbReference type="GO" id="GO:1990599">
    <property type="term" value="F:3' overhang single-stranded DNA endodeoxyribonuclease activity"/>
    <property type="evidence" value="ECO:0007669"/>
    <property type="project" value="UniProtKB-EC"/>
</dbReference>
<dbReference type="EC" id="3.1.31.1" evidence="6"/>
<feature type="signal peptide" evidence="4">
    <location>
        <begin position="1"/>
        <end position="38"/>
    </location>
</feature>
<keyword evidence="2" id="KW-0255">Endonuclease</keyword>
<dbReference type="PROSITE" id="PS01284">
    <property type="entry name" value="TNASE_2"/>
    <property type="match status" value="1"/>
</dbReference>
<evidence type="ECO:0000313" key="7">
    <source>
        <dbReference type="Proteomes" id="UP001620520"/>
    </source>
</evidence>